<dbReference type="PANTHER" id="PTHR21581:SF33">
    <property type="entry name" value="D-ALANYL-D-ALANINE CARBOXYPEPTIDASE DACB"/>
    <property type="match status" value="1"/>
</dbReference>
<proteinExistence type="inferred from homology"/>
<dbReference type="InterPro" id="IPR001967">
    <property type="entry name" value="Peptidase_S11_N"/>
</dbReference>
<comment type="similarity">
    <text evidence="1 7">Belongs to the peptidase S11 family.</text>
</comment>
<keyword evidence="2 8" id="KW-0732">Signal</keyword>
<dbReference type="EMBL" id="JBHSKP010000004">
    <property type="protein sequence ID" value="MFC5151899.1"/>
    <property type="molecule type" value="Genomic_DNA"/>
</dbReference>
<evidence type="ECO:0000313" key="11">
    <source>
        <dbReference type="Proteomes" id="UP001596160"/>
    </source>
</evidence>
<name>A0ABW0AHD5_9ACTN</name>
<protein>
    <submittedName>
        <fullName evidence="10">D-alanyl-D-alanine carboxypeptidase family protein</fullName>
        <ecNumber evidence="10">3.4.-.-</ecNumber>
    </submittedName>
</protein>
<accession>A0ABW0AHD5</accession>
<feature type="signal peptide" evidence="8">
    <location>
        <begin position="1"/>
        <end position="32"/>
    </location>
</feature>
<dbReference type="EC" id="3.4.-.-" evidence="10"/>
<keyword evidence="10" id="KW-0121">Carboxypeptidase</keyword>
<dbReference type="RefSeq" id="WP_344476549.1">
    <property type="nucleotide sequence ID" value="NZ_BAAASB010000006.1"/>
</dbReference>
<keyword evidence="4" id="KW-0133">Cell shape</keyword>
<evidence type="ECO:0000256" key="7">
    <source>
        <dbReference type="RuleBase" id="RU004016"/>
    </source>
</evidence>
<dbReference type="InterPro" id="IPR018044">
    <property type="entry name" value="Peptidase_S11"/>
</dbReference>
<evidence type="ECO:0000256" key="6">
    <source>
        <dbReference type="ARBA" id="ARBA00023316"/>
    </source>
</evidence>
<reference evidence="11" key="1">
    <citation type="journal article" date="2019" name="Int. J. Syst. Evol. Microbiol.">
        <title>The Global Catalogue of Microorganisms (GCM) 10K type strain sequencing project: providing services to taxonomists for standard genome sequencing and annotation.</title>
        <authorList>
            <consortium name="The Broad Institute Genomics Platform"/>
            <consortium name="The Broad Institute Genome Sequencing Center for Infectious Disease"/>
            <person name="Wu L."/>
            <person name="Ma J."/>
        </authorList>
    </citation>
    <scope>NUCLEOTIDE SEQUENCE [LARGE SCALE GENOMIC DNA]</scope>
    <source>
        <strain evidence="11">PCU 266</strain>
    </source>
</reference>
<evidence type="ECO:0000256" key="2">
    <source>
        <dbReference type="ARBA" id="ARBA00022729"/>
    </source>
</evidence>
<evidence type="ECO:0000256" key="8">
    <source>
        <dbReference type="SAM" id="SignalP"/>
    </source>
</evidence>
<keyword evidence="6" id="KW-0961">Cell wall biogenesis/degradation</keyword>
<evidence type="ECO:0000256" key="4">
    <source>
        <dbReference type="ARBA" id="ARBA00022960"/>
    </source>
</evidence>
<keyword evidence="10" id="KW-0645">Protease</keyword>
<feature type="chain" id="PRO_5046399420" evidence="8">
    <location>
        <begin position="33"/>
        <end position="313"/>
    </location>
</feature>
<evidence type="ECO:0000259" key="9">
    <source>
        <dbReference type="Pfam" id="PF00768"/>
    </source>
</evidence>
<dbReference type="InterPro" id="IPR012338">
    <property type="entry name" value="Beta-lactam/transpept-like"/>
</dbReference>
<evidence type="ECO:0000313" key="10">
    <source>
        <dbReference type="EMBL" id="MFC5151899.1"/>
    </source>
</evidence>
<dbReference type="SUPFAM" id="SSF56601">
    <property type="entry name" value="beta-lactamase/transpeptidase-like"/>
    <property type="match status" value="1"/>
</dbReference>
<gene>
    <name evidence="10" type="ORF">ACFPRH_09140</name>
</gene>
<dbReference type="Proteomes" id="UP001596160">
    <property type="component" value="Unassembled WGS sequence"/>
</dbReference>
<feature type="domain" description="Peptidase S11 D-alanyl-D-alanine carboxypeptidase A N-terminal" evidence="9">
    <location>
        <begin position="39"/>
        <end position="279"/>
    </location>
</feature>
<sequence>MLSNTNVRRAATVVLSGGLLLTASPLAAPAQAAAKPKPKPSISAKGGYLLDQKTGKALFAKSENTRREMASATKVATAITVLDIKGVDLNRKVTVKQEYRDYVDKEKASEADLKTGDRLTVRQLLYGMMLPSGCDAAYALADTFGKGSTSAARTKSFIGMMNKKAASLKLKNTRFDSFDGISHGVNNYTTPSDLAKLARHGFKNKHLREVVKAESHTSYAPAKGGGTRKYTWYNSNKLLGSYKGAVGMKTGTGSKAGPCLVFVATRGSKTYVGVVLNGKDRYKDAAKLLDYGFGSKSAKTMKLRTLPAGAEQD</sequence>
<keyword evidence="11" id="KW-1185">Reference proteome</keyword>
<comment type="caution">
    <text evidence="10">The sequence shown here is derived from an EMBL/GenBank/DDBJ whole genome shotgun (WGS) entry which is preliminary data.</text>
</comment>
<keyword evidence="5" id="KW-0573">Peptidoglycan synthesis</keyword>
<evidence type="ECO:0000256" key="1">
    <source>
        <dbReference type="ARBA" id="ARBA00007164"/>
    </source>
</evidence>
<dbReference type="PRINTS" id="PR00725">
    <property type="entry name" value="DADACBPTASE1"/>
</dbReference>
<keyword evidence="3 10" id="KW-0378">Hydrolase</keyword>
<evidence type="ECO:0000256" key="3">
    <source>
        <dbReference type="ARBA" id="ARBA00022801"/>
    </source>
</evidence>
<dbReference type="Gene3D" id="3.40.710.10">
    <property type="entry name" value="DD-peptidase/beta-lactamase superfamily"/>
    <property type="match status" value="1"/>
</dbReference>
<organism evidence="10 11">
    <name type="scientific">Streptomyces amakusaensis</name>
    <dbReference type="NCBI Taxonomy" id="67271"/>
    <lineage>
        <taxon>Bacteria</taxon>
        <taxon>Bacillati</taxon>
        <taxon>Actinomycetota</taxon>
        <taxon>Actinomycetes</taxon>
        <taxon>Kitasatosporales</taxon>
        <taxon>Streptomycetaceae</taxon>
        <taxon>Streptomyces</taxon>
    </lineage>
</organism>
<dbReference type="Pfam" id="PF00768">
    <property type="entry name" value="Peptidase_S11"/>
    <property type="match status" value="1"/>
</dbReference>
<dbReference type="PANTHER" id="PTHR21581">
    <property type="entry name" value="D-ALANYL-D-ALANINE CARBOXYPEPTIDASE"/>
    <property type="match status" value="1"/>
</dbReference>
<dbReference type="GO" id="GO:0004180">
    <property type="term" value="F:carboxypeptidase activity"/>
    <property type="evidence" value="ECO:0007669"/>
    <property type="project" value="UniProtKB-KW"/>
</dbReference>
<evidence type="ECO:0000256" key="5">
    <source>
        <dbReference type="ARBA" id="ARBA00022984"/>
    </source>
</evidence>